<evidence type="ECO:0000256" key="1">
    <source>
        <dbReference type="SAM" id="MobiDB-lite"/>
    </source>
</evidence>
<protein>
    <submittedName>
        <fullName evidence="2">Uncharacterized protein</fullName>
    </submittedName>
</protein>
<reference evidence="2" key="1">
    <citation type="submission" date="2021-01" db="EMBL/GenBank/DDBJ databases">
        <authorList>
            <consortium name="Aspergillus puulaauensis MK2 genome sequencing consortium"/>
            <person name="Kazuki M."/>
            <person name="Futagami T."/>
        </authorList>
    </citation>
    <scope>NUCLEOTIDE SEQUENCE</scope>
    <source>
        <strain evidence="2">MK2</strain>
    </source>
</reference>
<proteinExistence type="predicted"/>
<feature type="region of interest" description="Disordered" evidence="1">
    <location>
        <begin position="1"/>
        <end position="20"/>
    </location>
</feature>
<gene>
    <name evidence="2" type="ORF">APUU_10502S</name>
</gene>
<evidence type="ECO:0000313" key="3">
    <source>
        <dbReference type="Proteomes" id="UP000654913"/>
    </source>
</evidence>
<reference evidence="2" key="2">
    <citation type="submission" date="2021-02" db="EMBL/GenBank/DDBJ databases">
        <title>Aspergillus puulaauensis MK2 genome sequence.</title>
        <authorList>
            <person name="Futagami T."/>
            <person name="Mori K."/>
            <person name="Kadooka C."/>
            <person name="Tanaka T."/>
        </authorList>
    </citation>
    <scope>NUCLEOTIDE SEQUENCE</scope>
    <source>
        <strain evidence="2">MK2</strain>
    </source>
</reference>
<evidence type="ECO:0000313" key="2">
    <source>
        <dbReference type="EMBL" id="BCS17674.1"/>
    </source>
</evidence>
<accession>A0A7R7XAD9</accession>
<name>A0A7R7XAD9_9EURO</name>
<dbReference type="RefSeq" id="XP_041549868.1">
    <property type="nucleotide sequence ID" value="XM_041701508.1"/>
</dbReference>
<sequence length="75" mass="8435">MHVSYIRRPQLQEHPGQQPDFLGAAHVPNQVEPMDLRAPQQVLPQQPPPVQDVVKHRSFMCISGREPTGSDVSED</sequence>
<dbReference type="GeneID" id="64967679"/>
<dbReference type="Proteomes" id="UP000654913">
    <property type="component" value="Chromosome 1"/>
</dbReference>
<dbReference type="AlphaFoldDB" id="A0A7R7XAD9"/>
<organism evidence="2 3">
    <name type="scientific">Aspergillus puulaauensis</name>
    <dbReference type="NCBI Taxonomy" id="1220207"/>
    <lineage>
        <taxon>Eukaryota</taxon>
        <taxon>Fungi</taxon>
        <taxon>Dikarya</taxon>
        <taxon>Ascomycota</taxon>
        <taxon>Pezizomycotina</taxon>
        <taxon>Eurotiomycetes</taxon>
        <taxon>Eurotiomycetidae</taxon>
        <taxon>Eurotiales</taxon>
        <taxon>Aspergillaceae</taxon>
        <taxon>Aspergillus</taxon>
    </lineage>
</organism>
<keyword evidence="3" id="KW-1185">Reference proteome</keyword>
<dbReference type="EMBL" id="AP024443">
    <property type="protein sequence ID" value="BCS17674.1"/>
    <property type="molecule type" value="Genomic_DNA"/>
</dbReference>
<dbReference type="KEGG" id="apuu:APUU_10502S"/>